<dbReference type="OrthoDB" id="2449435at2759"/>
<dbReference type="Proteomes" id="UP000789759">
    <property type="component" value="Unassembled WGS sequence"/>
</dbReference>
<dbReference type="Pfam" id="PF10551">
    <property type="entry name" value="MULE"/>
    <property type="match status" value="1"/>
</dbReference>
<reference evidence="2" key="1">
    <citation type="submission" date="2021-06" db="EMBL/GenBank/DDBJ databases">
        <authorList>
            <person name="Kallberg Y."/>
            <person name="Tangrot J."/>
            <person name="Rosling A."/>
        </authorList>
    </citation>
    <scope>NUCLEOTIDE SEQUENCE</scope>
    <source>
        <strain evidence="2">FL966</strain>
    </source>
</reference>
<name>A0A9N9I8G6_9GLOM</name>
<proteinExistence type="predicted"/>
<organism evidence="2 3">
    <name type="scientific">Cetraspora pellucida</name>
    <dbReference type="NCBI Taxonomy" id="1433469"/>
    <lineage>
        <taxon>Eukaryota</taxon>
        <taxon>Fungi</taxon>
        <taxon>Fungi incertae sedis</taxon>
        <taxon>Mucoromycota</taxon>
        <taxon>Glomeromycotina</taxon>
        <taxon>Glomeromycetes</taxon>
        <taxon>Diversisporales</taxon>
        <taxon>Gigasporaceae</taxon>
        <taxon>Cetraspora</taxon>
    </lineage>
</organism>
<gene>
    <name evidence="2" type="ORF">CPELLU_LOCUS13123</name>
</gene>
<sequence>MHKRQEVDCSSIEKNNIINLADVMDYVYNNLIEYKNLNEDFEGHTHFHLQFFIDSDSIYEEILVDIDITEKDKDLYIANLIVNMIREYRYADNELDSVKKFLETQNQEILFFEDHAFAFVTSFIDILLQNLLVEIMTDATFNMNKLKYELYSVIAIIDSTGFPISYLFVSAGKNHNLTYTISTWFAALKTRRLTNISIFYTDKDLCQINAARTIWPNVNIQLCLWHINLLLDLTNANKKTTGFQLDDKEICIDIKNLMTKHFNRHMLLPKKDKTFTTNQQEIWIECVSEINNKYSLNNSTERSNNDEIHEINENKMFEINDSFREIKQKHSELSQVLNE</sequence>
<feature type="domain" description="MULE transposase" evidence="1">
    <location>
        <begin position="136"/>
        <end position="228"/>
    </location>
</feature>
<dbReference type="AlphaFoldDB" id="A0A9N9I8G6"/>
<protein>
    <submittedName>
        <fullName evidence="2">9374_t:CDS:1</fullName>
    </submittedName>
</protein>
<feature type="non-terminal residue" evidence="2">
    <location>
        <position position="1"/>
    </location>
</feature>
<dbReference type="InterPro" id="IPR018289">
    <property type="entry name" value="MULE_transposase_dom"/>
</dbReference>
<dbReference type="EMBL" id="CAJVQA010013525">
    <property type="protein sequence ID" value="CAG8724978.1"/>
    <property type="molecule type" value="Genomic_DNA"/>
</dbReference>
<comment type="caution">
    <text evidence="2">The sequence shown here is derived from an EMBL/GenBank/DDBJ whole genome shotgun (WGS) entry which is preliminary data.</text>
</comment>
<evidence type="ECO:0000259" key="1">
    <source>
        <dbReference type="Pfam" id="PF10551"/>
    </source>
</evidence>
<evidence type="ECO:0000313" key="2">
    <source>
        <dbReference type="EMBL" id="CAG8724978.1"/>
    </source>
</evidence>
<evidence type="ECO:0000313" key="3">
    <source>
        <dbReference type="Proteomes" id="UP000789759"/>
    </source>
</evidence>
<accession>A0A9N9I8G6</accession>
<keyword evidence="3" id="KW-1185">Reference proteome</keyword>